<keyword evidence="1" id="KW-1133">Transmembrane helix</keyword>
<feature type="transmembrane region" description="Helical" evidence="1">
    <location>
        <begin position="54"/>
        <end position="79"/>
    </location>
</feature>
<protein>
    <submittedName>
        <fullName evidence="2">Uncharacterized protein</fullName>
    </submittedName>
</protein>
<evidence type="ECO:0000313" key="3">
    <source>
        <dbReference type="Proteomes" id="UP000183015"/>
    </source>
</evidence>
<dbReference type="AlphaFoldDB" id="A0A1H7KYH5"/>
<gene>
    <name evidence="2" type="ORF">SAMN05414137_104251</name>
</gene>
<reference evidence="3" key="1">
    <citation type="submission" date="2016-10" db="EMBL/GenBank/DDBJ databases">
        <authorList>
            <person name="Varghese N."/>
        </authorList>
    </citation>
    <scope>NUCLEOTIDE SEQUENCE [LARGE SCALE GENOMIC DNA]</scope>
    <source>
        <strain evidence="3">DSM 45096 / BCRC 16803 / CGMCC 4.1857 / CIP 109030 / JCM 12277 / KCTC 19219 / NBRC 100920 / 33214</strain>
    </source>
</reference>
<evidence type="ECO:0000256" key="1">
    <source>
        <dbReference type="SAM" id="Phobius"/>
    </source>
</evidence>
<dbReference type="Proteomes" id="UP000183015">
    <property type="component" value="Unassembled WGS sequence"/>
</dbReference>
<sequence length="190" mass="20383">MTGTGGGVIMLVGGGLMGTFGALLFANRNGYTQQYVEDQRLWTRDQPVSEVRVALMRVMGLLLAVAGAGVFVAGLVLTIRGQGHLLLRQEASPLWTRVPPLIITASALGQLVQAHRRREAPWTGRRWASATVLAVGAVGFALACWWGYIAVAVVVIAVTLVAFFLLSRAARTAERPRSPEDEGEQGRSES</sequence>
<keyword evidence="1" id="KW-0472">Membrane</keyword>
<evidence type="ECO:0000313" key="2">
    <source>
        <dbReference type="EMBL" id="SEK91556.1"/>
    </source>
</evidence>
<organism evidence="2 3">
    <name type="scientific">Streptacidiphilus jiangxiensis</name>
    <dbReference type="NCBI Taxonomy" id="235985"/>
    <lineage>
        <taxon>Bacteria</taxon>
        <taxon>Bacillati</taxon>
        <taxon>Actinomycetota</taxon>
        <taxon>Actinomycetes</taxon>
        <taxon>Kitasatosporales</taxon>
        <taxon>Streptomycetaceae</taxon>
        <taxon>Streptacidiphilus</taxon>
    </lineage>
</organism>
<feature type="transmembrane region" description="Helical" evidence="1">
    <location>
        <begin position="6"/>
        <end position="26"/>
    </location>
</feature>
<keyword evidence="3" id="KW-1185">Reference proteome</keyword>
<keyword evidence="1" id="KW-0812">Transmembrane</keyword>
<dbReference type="EMBL" id="FOAZ01000004">
    <property type="protein sequence ID" value="SEK91556.1"/>
    <property type="molecule type" value="Genomic_DNA"/>
</dbReference>
<feature type="transmembrane region" description="Helical" evidence="1">
    <location>
        <begin position="148"/>
        <end position="167"/>
    </location>
</feature>
<proteinExistence type="predicted"/>
<name>A0A1H7KYH5_STRJI</name>
<dbReference type="RefSeq" id="WP_042441689.1">
    <property type="nucleotide sequence ID" value="NZ_BBPN01000001.1"/>
</dbReference>
<accession>A0A1H7KYH5</accession>